<organism evidence="5 6">
    <name type="scientific">Anaerotignum neopropionicum</name>
    <dbReference type="NCBI Taxonomy" id="36847"/>
    <lineage>
        <taxon>Bacteria</taxon>
        <taxon>Bacillati</taxon>
        <taxon>Bacillota</taxon>
        <taxon>Clostridia</taxon>
        <taxon>Lachnospirales</taxon>
        <taxon>Anaerotignaceae</taxon>
        <taxon>Anaerotignum</taxon>
    </lineage>
</organism>
<evidence type="ECO:0000256" key="3">
    <source>
        <dbReference type="ARBA" id="ARBA00022777"/>
    </source>
</evidence>
<keyword evidence="3" id="KW-0418">Kinase</keyword>
<dbReference type="STRING" id="36847.CLNEO_09560"/>
<keyword evidence="4" id="KW-0472">Membrane</keyword>
<dbReference type="SUPFAM" id="SSF55890">
    <property type="entry name" value="Sporulation response regulatory protein Spo0B"/>
    <property type="match status" value="1"/>
</dbReference>
<keyword evidence="4" id="KW-1133">Transmembrane helix</keyword>
<sequence>MPIYEAICMLTLPFHVIAIYLLCNAFMPKKRYSGKVEVISYISYATCVSIIFLLIRIPIVVLLANIILIFLISFNYSYPSITRFLNTVIVYIILMIAEIIPLGMVGFFHINPFQGTQFDSIVGIILVRIVTFVMAISVYRFMKRRKKEYRIPKLYYVIHIFILLGTLYLFVVSLNAENLTLLQMIMSSVILMLVNGLILYTDEKLYCAMVVYTQENTLHLQALAYEKQNETMRQSLSIIRSLKHDMKNHLITLKAMYENQSLEGVHSYISKMMEEMEGTTNTLDSGNFVVDSIVNFKLQEMRMLDVIFSSM</sequence>
<dbReference type="OrthoDB" id="9816523at2"/>
<evidence type="ECO:0000256" key="1">
    <source>
        <dbReference type="ARBA" id="ARBA00022553"/>
    </source>
</evidence>
<reference evidence="5 6" key="1">
    <citation type="submission" date="2016-01" db="EMBL/GenBank/DDBJ databases">
        <title>Genome sequence of Clostridium neopropionicum X4, DSM-3847.</title>
        <authorList>
            <person name="Poehlein A."/>
            <person name="Beck M.H."/>
            <person name="Bengelsdorf F.R."/>
            <person name="Daniel R."/>
            <person name="Duerre P."/>
        </authorList>
    </citation>
    <scope>NUCLEOTIDE SEQUENCE [LARGE SCALE GENOMIC DNA]</scope>
    <source>
        <strain evidence="5 6">DSM-3847</strain>
    </source>
</reference>
<evidence type="ECO:0000256" key="4">
    <source>
        <dbReference type="SAM" id="Phobius"/>
    </source>
</evidence>
<evidence type="ECO:0000313" key="6">
    <source>
        <dbReference type="Proteomes" id="UP000070539"/>
    </source>
</evidence>
<name>A0A136WH41_9FIRM</name>
<keyword evidence="6" id="KW-1185">Reference proteome</keyword>
<feature type="transmembrane region" description="Helical" evidence="4">
    <location>
        <begin position="154"/>
        <end position="174"/>
    </location>
</feature>
<dbReference type="EMBL" id="LRVM01000002">
    <property type="protein sequence ID" value="KXL53730.1"/>
    <property type="molecule type" value="Genomic_DNA"/>
</dbReference>
<dbReference type="Proteomes" id="UP000070539">
    <property type="component" value="Unassembled WGS sequence"/>
</dbReference>
<feature type="transmembrane region" description="Helical" evidence="4">
    <location>
        <begin position="180"/>
        <end position="200"/>
    </location>
</feature>
<gene>
    <name evidence="5" type="ORF">CLNEO_09560</name>
</gene>
<comment type="caution">
    <text evidence="5">The sequence shown here is derived from an EMBL/GenBank/DDBJ whole genome shotgun (WGS) entry which is preliminary data.</text>
</comment>
<keyword evidence="1" id="KW-0597">Phosphoprotein</keyword>
<keyword evidence="2" id="KW-0808">Transferase</keyword>
<evidence type="ECO:0000256" key="2">
    <source>
        <dbReference type="ARBA" id="ARBA00022679"/>
    </source>
</evidence>
<accession>A0A136WH41</accession>
<feature type="transmembrane region" description="Helical" evidence="4">
    <location>
        <begin position="39"/>
        <end position="72"/>
    </location>
</feature>
<keyword evidence="4" id="KW-0812">Transmembrane</keyword>
<feature type="transmembrane region" description="Helical" evidence="4">
    <location>
        <begin position="7"/>
        <end position="27"/>
    </location>
</feature>
<proteinExistence type="predicted"/>
<evidence type="ECO:0000313" key="5">
    <source>
        <dbReference type="EMBL" id="KXL53730.1"/>
    </source>
</evidence>
<dbReference type="GO" id="GO:0000155">
    <property type="term" value="F:phosphorelay sensor kinase activity"/>
    <property type="evidence" value="ECO:0007669"/>
    <property type="project" value="InterPro"/>
</dbReference>
<evidence type="ECO:0008006" key="7">
    <source>
        <dbReference type="Google" id="ProtNLM"/>
    </source>
</evidence>
<protein>
    <recommendedName>
        <fullName evidence="7">SpoOB alpha-helical domain-containing protein</fullName>
    </recommendedName>
</protein>
<dbReference type="RefSeq" id="WP_066085419.1">
    <property type="nucleotide sequence ID" value="NZ_LRVM01000002.1"/>
</dbReference>
<dbReference type="AlphaFoldDB" id="A0A136WH41"/>
<feature type="transmembrane region" description="Helical" evidence="4">
    <location>
        <begin position="84"/>
        <end position="108"/>
    </location>
</feature>
<feature type="transmembrane region" description="Helical" evidence="4">
    <location>
        <begin position="120"/>
        <end position="142"/>
    </location>
</feature>
<dbReference type="InterPro" id="IPR016120">
    <property type="entry name" value="Sig_transdc_His_kin_SpoOB"/>
</dbReference>